<dbReference type="GO" id="GO:0003964">
    <property type="term" value="F:RNA-directed DNA polymerase activity"/>
    <property type="evidence" value="ECO:0007669"/>
    <property type="project" value="UniProtKB-KW"/>
</dbReference>
<dbReference type="PANTHER" id="PTHR37984:SF5">
    <property type="entry name" value="PROTEIN NYNRIN-LIKE"/>
    <property type="match status" value="1"/>
</dbReference>
<dbReference type="Proteomes" id="UP000265520">
    <property type="component" value="Unassembled WGS sequence"/>
</dbReference>
<evidence type="ECO:0000256" key="1">
    <source>
        <dbReference type="ARBA" id="ARBA00022679"/>
    </source>
</evidence>
<dbReference type="GO" id="GO:0004519">
    <property type="term" value="F:endonuclease activity"/>
    <property type="evidence" value="ECO:0007669"/>
    <property type="project" value="UniProtKB-KW"/>
</dbReference>
<evidence type="ECO:0000313" key="9">
    <source>
        <dbReference type="Proteomes" id="UP000265520"/>
    </source>
</evidence>
<feature type="domain" description="Reverse transcriptase RNase H-like" evidence="7">
    <location>
        <begin position="24"/>
        <end position="120"/>
    </location>
</feature>
<sequence length="131" mass="15077">MVTIYQFIALKEAITSTPVLILLDFSQLFALEINASGSGIGVVLRQQGHHIAYISKKLGPNVQKQSTYMREFRPITKALAKFRHYLLGHKFIIRTDQQSLKALLDQSLQKPKQQAWLHKFIGFDFTIEYKL</sequence>
<evidence type="ECO:0000256" key="2">
    <source>
        <dbReference type="ARBA" id="ARBA00022695"/>
    </source>
</evidence>
<keyword evidence="9" id="KW-1185">Reference proteome</keyword>
<evidence type="ECO:0000256" key="3">
    <source>
        <dbReference type="ARBA" id="ARBA00022722"/>
    </source>
</evidence>
<evidence type="ECO:0000313" key="8">
    <source>
        <dbReference type="EMBL" id="MCI28819.1"/>
    </source>
</evidence>
<dbReference type="AlphaFoldDB" id="A0A392QXW5"/>
<proteinExistence type="predicted"/>
<dbReference type="EMBL" id="LXQA010168281">
    <property type="protein sequence ID" value="MCI28819.1"/>
    <property type="molecule type" value="Genomic_DNA"/>
</dbReference>
<dbReference type="CDD" id="cd09274">
    <property type="entry name" value="RNase_HI_RT_Ty3"/>
    <property type="match status" value="1"/>
</dbReference>
<name>A0A392QXW5_9FABA</name>
<dbReference type="Gene3D" id="3.10.20.370">
    <property type="match status" value="1"/>
</dbReference>
<dbReference type="InterPro" id="IPR050951">
    <property type="entry name" value="Retrovirus_Pol_polyprotein"/>
</dbReference>
<dbReference type="InterPro" id="IPR041373">
    <property type="entry name" value="RT_RNaseH"/>
</dbReference>
<evidence type="ECO:0000259" key="7">
    <source>
        <dbReference type="Pfam" id="PF17917"/>
    </source>
</evidence>
<dbReference type="PANTHER" id="PTHR37984">
    <property type="entry name" value="PROTEIN CBG26694"/>
    <property type="match status" value="1"/>
</dbReference>
<comment type="caution">
    <text evidence="8">The sequence shown here is derived from an EMBL/GenBank/DDBJ whole genome shotgun (WGS) entry which is preliminary data.</text>
</comment>
<dbReference type="InterPro" id="IPR043502">
    <property type="entry name" value="DNA/RNA_pol_sf"/>
</dbReference>
<evidence type="ECO:0000256" key="6">
    <source>
        <dbReference type="ARBA" id="ARBA00022918"/>
    </source>
</evidence>
<protein>
    <submittedName>
        <fullName evidence="8">Ty-3/Gypsy retrotransposon polyprotein</fullName>
    </submittedName>
</protein>
<keyword evidence="3" id="KW-0540">Nuclease</keyword>
<keyword evidence="6" id="KW-0695">RNA-directed DNA polymerase</keyword>
<keyword evidence="4" id="KW-0255">Endonuclease</keyword>
<evidence type="ECO:0000256" key="5">
    <source>
        <dbReference type="ARBA" id="ARBA00022801"/>
    </source>
</evidence>
<dbReference type="SUPFAM" id="SSF56672">
    <property type="entry name" value="DNA/RNA polymerases"/>
    <property type="match status" value="1"/>
</dbReference>
<organism evidence="8 9">
    <name type="scientific">Trifolium medium</name>
    <dbReference type="NCBI Taxonomy" id="97028"/>
    <lineage>
        <taxon>Eukaryota</taxon>
        <taxon>Viridiplantae</taxon>
        <taxon>Streptophyta</taxon>
        <taxon>Embryophyta</taxon>
        <taxon>Tracheophyta</taxon>
        <taxon>Spermatophyta</taxon>
        <taxon>Magnoliopsida</taxon>
        <taxon>eudicotyledons</taxon>
        <taxon>Gunneridae</taxon>
        <taxon>Pentapetalae</taxon>
        <taxon>rosids</taxon>
        <taxon>fabids</taxon>
        <taxon>Fabales</taxon>
        <taxon>Fabaceae</taxon>
        <taxon>Papilionoideae</taxon>
        <taxon>50 kb inversion clade</taxon>
        <taxon>NPAAA clade</taxon>
        <taxon>Hologalegina</taxon>
        <taxon>IRL clade</taxon>
        <taxon>Trifolieae</taxon>
        <taxon>Trifolium</taxon>
    </lineage>
</organism>
<keyword evidence="1" id="KW-0808">Transferase</keyword>
<keyword evidence="2" id="KW-0548">Nucleotidyltransferase</keyword>
<evidence type="ECO:0000256" key="4">
    <source>
        <dbReference type="ARBA" id="ARBA00022759"/>
    </source>
</evidence>
<dbReference type="GO" id="GO:0016787">
    <property type="term" value="F:hydrolase activity"/>
    <property type="evidence" value="ECO:0007669"/>
    <property type="project" value="UniProtKB-KW"/>
</dbReference>
<accession>A0A392QXW5</accession>
<dbReference type="Pfam" id="PF17917">
    <property type="entry name" value="RT_RNaseH"/>
    <property type="match status" value="1"/>
</dbReference>
<reference evidence="8 9" key="1">
    <citation type="journal article" date="2018" name="Front. Plant Sci.">
        <title>Red Clover (Trifolium pratense) and Zigzag Clover (T. medium) - A Picture of Genomic Similarities and Differences.</title>
        <authorList>
            <person name="Dluhosova J."/>
            <person name="Istvanek J."/>
            <person name="Nedelnik J."/>
            <person name="Repkova J."/>
        </authorList>
    </citation>
    <scope>NUCLEOTIDE SEQUENCE [LARGE SCALE GENOMIC DNA]</scope>
    <source>
        <strain evidence="9">cv. 10/8</strain>
        <tissue evidence="8">Leaf</tissue>
    </source>
</reference>
<keyword evidence="5" id="KW-0378">Hydrolase</keyword>